<dbReference type="Pfam" id="PF03807">
    <property type="entry name" value="F420_oxidored"/>
    <property type="match status" value="1"/>
</dbReference>
<protein>
    <submittedName>
        <fullName evidence="3">Pyrroline-5-carboxylate reductase</fullName>
    </submittedName>
</protein>
<keyword evidence="4" id="KW-1185">Reference proteome</keyword>
<dbReference type="PANTHER" id="PTHR11645">
    <property type="entry name" value="PYRROLINE-5-CARBOXYLATE REDUCTASE"/>
    <property type="match status" value="1"/>
</dbReference>
<name>A0ABT3QSK2_9HYPH</name>
<dbReference type="PANTHER" id="PTHR11645:SF13">
    <property type="entry name" value="PYRROLINE-5-CARBOXYLATE REDUCTASE CATALYTIC N-TERMINAL DOMAIN-CONTAINING PROTEIN"/>
    <property type="match status" value="1"/>
</dbReference>
<feature type="domain" description="Pyrroline-5-carboxylate reductase catalytic N-terminal" evidence="2">
    <location>
        <begin position="6"/>
        <end position="95"/>
    </location>
</feature>
<evidence type="ECO:0000313" key="3">
    <source>
        <dbReference type="EMBL" id="MCX2698587.1"/>
    </source>
</evidence>
<dbReference type="Proteomes" id="UP001301216">
    <property type="component" value="Unassembled WGS sequence"/>
</dbReference>
<gene>
    <name evidence="3" type="ORF">OPR82_17805</name>
</gene>
<comment type="similarity">
    <text evidence="1">Belongs to the pyrroline-5-carboxylate reductase family.</text>
</comment>
<dbReference type="InterPro" id="IPR028939">
    <property type="entry name" value="P5C_Rdtase_cat_N"/>
</dbReference>
<dbReference type="SUPFAM" id="SSF51735">
    <property type="entry name" value="NAD(P)-binding Rossmann-fold domains"/>
    <property type="match status" value="1"/>
</dbReference>
<dbReference type="RefSeq" id="WP_265986248.1">
    <property type="nucleotide sequence ID" value="NZ_JAPHAV010000012.1"/>
</dbReference>
<organism evidence="3 4">
    <name type="scientific">Ochrobactrum chromiisoli</name>
    <dbReference type="NCBI Taxonomy" id="2993941"/>
    <lineage>
        <taxon>Bacteria</taxon>
        <taxon>Pseudomonadati</taxon>
        <taxon>Pseudomonadota</taxon>
        <taxon>Alphaproteobacteria</taxon>
        <taxon>Hyphomicrobiales</taxon>
        <taxon>Brucellaceae</taxon>
        <taxon>Brucella/Ochrobactrum group</taxon>
        <taxon>Ochrobactrum</taxon>
    </lineage>
</organism>
<dbReference type="InterPro" id="IPR036291">
    <property type="entry name" value="NAD(P)-bd_dom_sf"/>
</dbReference>
<dbReference type="InterPro" id="IPR008927">
    <property type="entry name" value="6-PGluconate_DH-like_C_sf"/>
</dbReference>
<proteinExistence type="inferred from homology"/>
<dbReference type="Gene3D" id="3.40.50.720">
    <property type="entry name" value="NAD(P)-binding Rossmann-like Domain"/>
    <property type="match status" value="1"/>
</dbReference>
<evidence type="ECO:0000256" key="1">
    <source>
        <dbReference type="ARBA" id="ARBA00005525"/>
    </source>
</evidence>
<dbReference type="PIRSF" id="PIRSF000193">
    <property type="entry name" value="Pyrrol-5-carb_rd"/>
    <property type="match status" value="1"/>
</dbReference>
<accession>A0ABT3QSK2</accession>
<dbReference type="SUPFAM" id="SSF48179">
    <property type="entry name" value="6-phosphogluconate dehydrogenase C-terminal domain-like"/>
    <property type="match status" value="1"/>
</dbReference>
<comment type="caution">
    <text evidence="3">The sequence shown here is derived from an EMBL/GenBank/DDBJ whole genome shotgun (WGS) entry which is preliminary data.</text>
</comment>
<dbReference type="EMBL" id="JAPHAV010000012">
    <property type="protein sequence ID" value="MCX2698587.1"/>
    <property type="molecule type" value="Genomic_DNA"/>
</dbReference>
<dbReference type="NCBIfam" id="NF005063">
    <property type="entry name" value="PRK06476.1"/>
    <property type="match status" value="1"/>
</dbReference>
<evidence type="ECO:0000313" key="4">
    <source>
        <dbReference type="Proteomes" id="UP001301216"/>
    </source>
</evidence>
<dbReference type="InterPro" id="IPR000304">
    <property type="entry name" value="Pyrroline-COOH_reductase"/>
</dbReference>
<reference evidence="3 4" key="1">
    <citation type="submission" date="2022-11" db="EMBL/GenBank/DDBJ databases">
        <title>Brucella sp. YY2X, whole genome shotgun sequencing project.</title>
        <authorList>
            <person name="Yang Y."/>
        </authorList>
    </citation>
    <scope>NUCLEOTIDE SEQUENCE [LARGE SCALE GENOMIC DNA]</scope>
    <source>
        <strain evidence="3 4">YY2X</strain>
    </source>
</reference>
<sequence length="261" mass="27773">MELPARLGFVGTGAITEAIIRGLLKSDLKIDSIVVSPRNEEIAKNLAAISQTVRIAISNQDVVDTADLIVLAVRPQIAREVISAISFPTNAKIISLIATMTSEVIQSLVGNAAEVVRAIPLPAVAEGTGVTAVFPESRYASALFSPLGNVVNADSLAEFNIYAAVSGLMGTYFGMLDEIQTWMVECGASETSSRQYLATLLSGLSRKVCADEYSLFALRCSHTTPNGLNELAWSEFKHLGGDSAIRGALDTVLERIEQTLA</sequence>
<evidence type="ECO:0000259" key="2">
    <source>
        <dbReference type="Pfam" id="PF03807"/>
    </source>
</evidence>